<dbReference type="RefSeq" id="WP_344677860.1">
    <property type="nucleotide sequence ID" value="NZ_BAAAUX010000003.1"/>
</dbReference>
<dbReference type="Gene3D" id="1.20.1260.20">
    <property type="entry name" value="PPE superfamily"/>
    <property type="match status" value="1"/>
</dbReference>
<accession>A0ABN3V713</accession>
<comment type="caution">
    <text evidence="1">The sequence shown here is derived from an EMBL/GenBank/DDBJ whole genome shotgun (WGS) entry which is preliminary data.</text>
</comment>
<evidence type="ECO:0000313" key="2">
    <source>
        <dbReference type="Proteomes" id="UP001500979"/>
    </source>
</evidence>
<dbReference type="EMBL" id="BAAAUX010000003">
    <property type="protein sequence ID" value="GAA2776748.1"/>
    <property type="molecule type" value="Genomic_DNA"/>
</dbReference>
<name>A0ABN3V713_9PSEU</name>
<gene>
    <name evidence="1" type="ORF">GCM10010470_06850</name>
</gene>
<keyword evidence="2" id="KW-1185">Reference proteome</keyword>
<dbReference type="Proteomes" id="UP001500979">
    <property type="component" value="Unassembled WGS sequence"/>
</dbReference>
<sequence length="357" mass="39215">MGGFQVELPYLQGYADQFERNADGALAHITRHINEHCRNFDRIDGVLSPLRGIFSQGADNFAEGLGRTTETYRRNADELRGSAEVYAQTDSGAEKVFEKHGAQLMPSMGHAGRLPEPAVSMPESAVTPKAPPDNNEIDPFKEQIEGLIGDWVGTVKDFTGFDIMEQVMPFVLGDPGAIRRVGSAWGETGVALEALAENSRTGLDQVSGHWEGLAAHLAEQKIREKHIRSVTTQADICVALKDCCDGIARVYENALRAVISILRIRGLGIRKVVKEIKDLARNPAKLLSPDVLIELVETLWSLVTEIWDLIQEAIKSISDQCMMVWDMAKTLYHSLIVAVDLLELHTGGAAPLPELPK</sequence>
<proteinExistence type="predicted"/>
<reference evidence="1 2" key="1">
    <citation type="journal article" date="2019" name="Int. J. Syst. Evol. Microbiol.">
        <title>The Global Catalogue of Microorganisms (GCM) 10K type strain sequencing project: providing services to taxonomists for standard genome sequencing and annotation.</title>
        <authorList>
            <consortium name="The Broad Institute Genomics Platform"/>
            <consortium name="The Broad Institute Genome Sequencing Center for Infectious Disease"/>
            <person name="Wu L."/>
            <person name="Ma J."/>
        </authorList>
    </citation>
    <scope>NUCLEOTIDE SEQUENCE [LARGE SCALE GENOMIC DNA]</scope>
    <source>
        <strain evidence="1 2">JCM 9383</strain>
    </source>
</reference>
<dbReference type="InterPro" id="IPR038332">
    <property type="entry name" value="PPE_sf"/>
</dbReference>
<organism evidence="1 2">
    <name type="scientific">Saccharopolyspora taberi</name>
    <dbReference type="NCBI Taxonomy" id="60895"/>
    <lineage>
        <taxon>Bacteria</taxon>
        <taxon>Bacillati</taxon>
        <taxon>Actinomycetota</taxon>
        <taxon>Actinomycetes</taxon>
        <taxon>Pseudonocardiales</taxon>
        <taxon>Pseudonocardiaceae</taxon>
        <taxon>Saccharopolyspora</taxon>
    </lineage>
</organism>
<protein>
    <recommendedName>
        <fullName evidence="3">WXG100 family type VII secretion target</fullName>
    </recommendedName>
</protein>
<evidence type="ECO:0000313" key="1">
    <source>
        <dbReference type="EMBL" id="GAA2776748.1"/>
    </source>
</evidence>
<evidence type="ECO:0008006" key="3">
    <source>
        <dbReference type="Google" id="ProtNLM"/>
    </source>
</evidence>